<protein>
    <recommendedName>
        <fullName evidence="5">Peptidase M23 domain-containing protein</fullName>
    </recommendedName>
</protein>
<organism evidence="3 4">
    <name type="scientific">Halorubrum alkaliphilum</name>
    <dbReference type="NCBI Taxonomy" id="261290"/>
    <lineage>
        <taxon>Archaea</taxon>
        <taxon>Methanobacteriati</taxon>
        <taxon>Methanobacteriota</taxon>
        <taxon>Stenosarchaea group</taxon>
        <taxon>Halobacteria</taxon>
        <taxon>Halobacteriales</taxon>
        <taxon>Haloferacaceae</taxon>
        <taxon>Halorubrum</taxon>
    </lineage>
</organism>
<evidence type="ECO:0000313" key="4">
    <source>
        <dbReference type="Proteomes" id="UP000823588"/>
    </source>
</evidence>
<name>A0A8T4GG98_9EURY</name>
<comment type="caution">
    <text evidence="3">The sequence shown here is derived from an EMBL/GenBank/DDBJ whole genome shotgun (WGS) entry which is preliminary data.</text>
</comment>
<dbReference type="RefSeq" id="WP_209486509.1">
    <property type="nucleotide sequence ID" value="NZ_JAGGKQ010000024.1"/>
</dbReference>
<dbReference type="Proteomes" id="UP000823588">
    <property type="component" value="Unassembled WGS sequence"/>
</dbReference>
<feature type="domain" description="DUF8155" evidence="2">
    <location>
        <begin position="155"/>
        <end position="290"/>
    </location>
</feature>
<reference evidence="3" key="1">
    <citation type="submission" date="2021-03" db="EMBL/GenBank/DDBJ databases">
        <title>Genomic Encyclopedia of Type Strains, Phase IV (KMG-IV): sequencing the most valuable type-strain genomes for metagenomic binning, comparative biology and taxonomic classification.</title>
        <authorList>
            <person name="Goeker M."/>
        </authorList>
    </citation>
    <scope>NUCLEOTIDE SEQUENCE</scope>
    <source>
        <strain evidence="3">DSM 23564</strain>
    </source>
</reference>
<evidence type="ECO:0000259" key="2">
    <source>
        <dbReference type="Pfam" id="PF26483"/>
    </source>
</evidence>
<sequence length="301" mass="31698">MAVRLPADSLDPYRRFSRYNSPYPAHDDGSAIDLYPEGGEGIAPVDGVVREARTVGCPDRSYAASTDHLILIDLDDEWCRRAGAEPGTVARVLHVIPEVDPGDRVAVGDVLGPTTRTGFFGQWVDNHVHLGFRSPGTNPLRASGSLPVAVDVPVEPMSWDGTGTVVEAGPTHAVLDAPTHPDPGGSFAAIASDEGVPLDGGLAHYPGGGTARPVEPGAALSLWGTRVGVGVDAESGDESRIEWESVDVIANGERIVGLSLFAVRDARYGAKLVCPDRQFDVGESVSVRIEPGDDPIRLGSR</sequence>
<dbReference type="InterPro" id="IPR058817">
    <property type="entry name" value="DUF8155_C"/>
</dbReference>
<dbReference type="InterPro" id="IPR011055">
    <property type="entry name" value="Dup_hybrid_motif"/>
</dbReference>
<dbReference type="EMBL" id="JAGGKQ010000024">
    <property type="protein sequence ID" value="MBP1923554.1"/>
    <property type="molecule type" value="Genomic_DNA"/>
</dbReference>
<dbReference type="AlphaFoldDB" id="A0A8T4GG98"/>
<dbReference type="OrthoDB" id="36515at2157"/>
<dbReference type="Pfam" id="PF26482">
    <property type="entry name" value="DUF8155"/>
    <property type="match status" value="1"/>
</dbReference>
<dbReference type="Pfam" id="PF26483">
    <property type="entry name" value="DUF8155_C"/>
    <property type="match status" value="1"/>
</dbReference>
<dbReference type="InterPro" id="IPR058468">
    <property type="entry name" value="DUF8155_N"/>
</dbReference>
<accession>A0A8T4GG98</accession>
<keyword evidence="4" id="KW-1185">Reference proteome</keyword>
<evidence type="ECO:0000313" key="3">
    <source>
        <dbReference type="EMBL" id="MBP1923554.1"/>
    </source>
</evidence>
<feature type="domain" description="DUF8155" evidence="1">
    <location>
        <begin position="5"/>
        <end position="149"/>
    </location>
</feature>
<proteinExistence type="predicted"/>
<evidence type="ECO:0000259" key="1">
    <source>
        <dbReference type="Pfam" id="PF26482"/>
    </source>
</evidence>
<dbReference type="Gene3D" id="2.70.70.10">
    <property type="entry name" value="Glucose Permease (Domain IIA)"/>
    <property type="match status" value="1"/>
</dbReference>
<gene>
    <name evidence="3" type="ORF">J2751_002597</name>
</gene>
<evidence type="ECO:0008006" key="5">
    <source>
        <dbReference type="Google" id="ProtNLM"/>
    </source>
</evidence>